<dbReference type="InterPro" id="IPR013785">
    <property type="entry name" value="Aldolase_TIM"/>
</dbReference>
<dbReference type="PANTHER" id="PTHR12128:SF66">
    <property type="entry name" value="4-HYDROXY-2-OXOGLUTARATE ALDOLASE, MITOCHONDRIAL"/>
    <property type="match status" value="1"/>
</dbReference>
<evidence type="ECO:0000256" key="2">
    <source>
        <dbReference type="ARBA" id="ARBA00023239"/>
    </source>
</evidence>
<dbReference type="SUPFAM" id="SSF51569">
    <property type="entry name" value="Aldolase"/>
    <property type="match status" value="1"/>
</dbReference>
<dbReference type="InterPro" id="IPR002220">
    <property type="entry name" value="DapA-like"/>
</dbReference>
<evidence type="ECO:0000313" key="5">
    <source>
        <dbReference type="Proteomes" id="UP001267290"/>
    </source>
</evidence>
<dbReference type="PANTHER" id="PTHR12128">
    <property type="entry name" value="DIHYDRODIPICOLINATE SYNTHASE"/>
    <property type="match status" value="1"/>
</dbReference>
<dbReference type="SMART" id="SM01130">
    <property type="entry name" value="DHDPS"/>
    <property type="match status" value="1"/>
</dbReference>
<proteinExistence type="inferred from homology"/>
<accession>A0ABU1NY72</accession>
<gene>
    <name evidence="4" type="ORF">J2736_003446</name>
</gene>
<name>A0ABU1NY72_9BACL</name>
<dbReference type="PIRSF" id="PIRSF001365">
    <property type="entry name" value="DHDPS"/>
    <property type="match status" value="1"/>
</dbReference>
<reference evidence="4 5" key="1">
    <citation type="submission" date="2023-07" db="EMBL/GenBank/DDBJ databases">
        <title>Sorghum-associated microbial communities from plants grown in Nebraska, USA.</title>
        <authorList>
            <person name="Schachtman D."/>
        </authorList>
    </citation>
    <scope>NUCLEOTIDE SEQUENCE [LARGE SCALE GENOMIC DNA]</scope>
    <source>
        <strain evidence="4 5">CC258</strain>
    </source>
</reference>
<organism evidence="4 5">
    <name type="scientific">Paenibacillus qinlingensis</name>
    <dbReference type="NCBI Taxonomy" id="1837343"/>
    <lineage>
        <taxon>Bacteria</taxon>
        <taxon>Bacillati</taxon>
        <taxon>Bacillota</taxon>
        <taxon>Bacilli</taxon>
        <taxon>Bacillales</taxon>
        <taxon>Paenibacillaceae</taxon>
        <taxon>Paenibacillus</taxon>
    </lineage>
</organism>
<dbReference type="CDD" id="cd00408">
    <property type="entry name" value="DHDPS-like"/>
    <property type="match status" value="1"/>
</dbReference>
<sequence length="310" mass="35111">MKINNPNGVWPTMITLYNESGEIDYEAMGRLVEWFIQNKVDGLFAVCQSSEMFFLSLEERVKLATFVVEKAAGRVPVIASGHTADAIEDQAKELTAMSETEAEAVILISNRLANENESDDVWIANAQKLLDLLPAHVALGIYECPYPYKRLLTPATLKWCADSGRFFFLKDTCCDTATIKERLEVIKGSPLKLFNANSATLLETLKLGIDGYSGVMANFHPDLYVWLMKNWEKQPEEADRLMNLLSVASFIERQLYPINAKYYQMKEGISSNYTSRARNHDEFTATNKVEVDQLYRLSKELSQQFSVTAE</sequence>
<comment type="caution">
    <text evidence="4">The sequence shown here is derived from an EMBL/GenBank/DDBJ whole genome shotgun (WGS) entry which is preliminary data.</text>
</comment>
<dbReference type="Proteomes" id="UP001267290">
    <property type="component" value="Unassembled WGS sequence"/>
</dbReference>
<dbReference type="RefSeq" id="WP_310499787.1">
    <property type="nucleotide sequence ID" value="NZ_JAVDSB010000005.1"/>
</dbReference>
<evidence type="ECO:0000256" key="3">
    <source>
        <dbReference type="PIRNR" id="PIRNR001365"/>
    </source>
</evidence>
<dbReference type="Pfam" id="PF00701">
    <property type="entry name" value="DHDPS"/>
    <property type="match status" value="2"/>
</dbReference>
<keyword evidence="5" id="KW-1185">Reference proteome</keyword>
<comment type="similarity">
    <text evidence="1 3">Belongs to the DapA family.</text>
</comment>
<evidence type="ECO:0000313" key="4">
    <source>
        <dbReference type="EMBL" id="MDR6552244.1"/>
    </source>
</evidence>
<dbReference type="GO" id="GO:0008840">
    <property type="term" value="F:4-hydroxy-tetrahydrodipicolinate synthase activity"/>
    <property type="evidence" value="ECO:0007669"/>
    <property type="project" value="UniProtKB-EC"/>
</dbReference>
<protein>
    <submittedName>
        <fullName evidence="4">4-hydroxy-tetrahydrodipicolinate synthase</fullName>
        <ecNumber evidence="4">4.3.3.7</ecNumber>
    </submittedName>
</protein>
<dbReference type="Gene3D" id="3.20.20.70">
    <property type="entry name" value="Aldolase class I"/>
    <property type="match status" value="1"/>
</dbReference>
<evidence type="ECO:0000256" key="1">
    <source>
        <dbReference type="ARBA" id="ARBA00007592"/>
    </source>
</evidence>
<dbReference type="EC" id="4.3.3.7" evidence="4"/>
<dbReference type="EMBL" id="JAVDSB010000005">
    <property type="protein sequence ID" value="MDR6552244.1"/>
    <property type="molecule type" value="Genomic_DNA"/>
</dbReference>
<keyword evidence="2 3" id="KW-0456">Lyase</keyword>